<dbReference type="Proteomes" id="UP000214561">
    <property type="component" value="Chromosome"/>
</dbReference>
<evidence type="ECO:0000313" key="2">
    <source>
        <dbReference type="EMBL" id="ASR89234.1"/>
    </source>
</evidence>
<sequence length="66" mass="6952">MSIHKSIAQVFENNMGNRLTPELAGGMIRSLIDILATGVQQAGDSQQQIEAASEAQLQQEGGNGVV</sequence>
<protein>
    <submittedName>
        <fullName evidence="2">Uncharacterized protein</fullName>
    </submittedName>
</protein>
<dbReference type="KEGG" id="afq:AFA_07130"/>
<accession>A0AB33CTS7</accession>
<dbReference type="RefSeq" id="WP_094196332.1">
    <property type="nucleotide sequence ID" value="NZ_CP021641.1"/>
</dbReference>
<dbReference type="AlphaFoldDB" id="A0AB33CTS7"/>
<reference evidence="2 3" key="1">
    <citation type="submission" date="2017-05" db="EMBL/GenBank/DDBJ databases">
        <authorList>
            <person name="Qiu J.G."/>
            <person name="He J."/>
        </authorList>
    </citation>
    <scope>NUCLEOTIDE SEQUENCE [LARGE SCALE GENOMIC DNA]</scope>
    <source>
        <strain evidence="2 3">JQ135</strain>
    </source>
</reference>
<feature type="region of interest" description="Disordered" evidence="1">
    <location>
        <begin position="46"/>
        <end position="66"/>
    </location>
</feature>
<evidence type="ECO:0000313" key="3">
    <source>
        <dbReference type="Proteomes" id="UP000214561"/>
    </source>
</evidence>
<evidence type="ECO:0000256" key="1">
    <source>
        <dbReference type="SAM" id="MobiDB-lite"/>
    </source>
</evidence>
<dbReference type="EMBL" id="CP021641">
    <property type="protein sequence ID" value="ASR89234.1"/>
    <property type="molecule type" value="Genomic_DNA"/>
</dbReference>
<feature type="compositionally biased region" description="Low complexity" evidence="1">
    <location>
        <begin position="46"/>
        <end position="60"/>
    </location>
</feature>
<name>A0AB33CTS7_ALCFA</name>
<gene>
    <name evidence="2" type="ORF">AFA_07130</name>
</gene>
<proteinExistence type="predicted"/>
<organism evidence="2 3">
    <name type="scientific">Alcaligenes faecalis</name>
    <dbReference type="NCBI Taxonomy" id="511"/>
    <lineage>
        <taxon>Bacteria</taxon>
        <taxon>Pseudomonadati</taxon>
        <taxon>Pseudomonadota</taxon>
        <taxon>Betaproteobacteria</taxon>
        <taxon>Burkholderiales</taxon>
        <taxon>Alcaligenaceae</taxon>
        <taxon>Alcaligenes</taxon>
    </lineage>
</organism>